<feature type="compositionally biased region" description="Low complexity" evidence="2">
    <location>
        <begin position="53"/>
        <end position="64"/>
    </location>
</feature>
<feature type="domain" description="Chromo" evidence="3">
    <location>
        <begin position="536"/>
        <end position="583"/>
    </location>
</feature>
<dbReference type="GO" id="GO:0006338">
    <property type="term" value="P:chromatin remodeling"/>
    <property type="evidence" value="ECO:0007669"/>
    <property type="project" value="UniProtKB-ARBA"/>
</dbReference>
<dbReference type="SMART" id="SM00298">
    <property type="entry name" value="CHROMO"/>
    <property type="match status" value="1"/>
</dbReference>
<proteinExistence type="predicted"/>
<dbReference type="InterPro" id="IPR016197">
    <property type="entry name" value="Chromo-like_dom_sf"/>
</dbReference>
<dbReference type="EMBL" id="MU004188">
    <property type="protein sequence ID" value="KAF2495880.1"/>
    <property type="molecule type" value="Genomic_DNA"/>
</dbReference>
<dbReference type="InterPro" id="IPR023780">
    <property type="entry name" value="Chromo_domain"/>
</dbReference>
<evidence type="ECO:0000313" key="5">
    <source>
        <dbReference type="Proteomes" id="UP000799750"/>
    </source>
</evidence>
<comment type="subunit">
    <text evidence="1">Component of the NuA4 histone acetyltransferase complex.</text>
</comment>
<gene>
    <name evidence="4" type="ORF">BU16DRAFT_538501</name>
</gene>
<accession>A0A6A6QVF5</accession>
<evidence type="ECO:0000259" key="3">
    <source>
        <dbReference type="PROSITE" id="PS50013"/>
    </source>
</evidence>
<dbReference type="SUPFAM" id="SSF54160">
    <property type="entry name" value="Chromo domain-like"/>
    <property type="match status" value="1"/>
</dbReference>
<dbReference type="CDD" id="cd00024">
    <property type="entry name" value="CD_CSD"/>
    <property type="match status" value="1"/>
</dbReference>
<dbReference type="InterPro" id="IPR000953">
    <property type="entry name" value="Chromo/chromo_shadow_dom"/>
</dbReference>
<sequence length="611" mass="69728">MAPLTRSHNRRASASTSSAAPLPKRPAEPEPDTVNIDSEHQSKKLRRSEPDTAAKAMTPETTTEATTLGTTSIHIVRNPFLLALSGETRNQIYGELLKGNCQLEVDFANNDSESFLLASELDVGPYNGSLPLPPIPLLDDSATAADRAFWNSLASRPDPQVWHEPLEEGGTTISYFRPEDDDLRDEGETFMMLFDFSNGSEGAECVDNLKDIMQVGVPQISHEARTFFYANNEFWVHVDEENVEHAYLQWIRFLEAAGLEARMVMKRLILHGHYADIPLTENGCILDWNTRMTLSGQRLIHSLQLLEECERLEQLRLVLSFTDMFAAEQPALKDFLLRGKELSVPGMYDLLRLKNLEHLRYLQINFRSEMNRKDSTKYSHNMFEVLPPPHEGRDLRFMKFALSGDRPKKILEAVRQFLRDRFPPTCKVVIRWMGHLEDTRKDDGELDYELWEMGHDEVPGSAEEGTEEDEDFSSFEESDYSEDEDLDPTEEFKCPKDVDLGPEESHYSEAEESDSEESSDSHTPPPPIIEEGIEKWIVDKILRRIKTKGGDKYEVKWKGYDETSQEPVKQLREDVPDIVAKFEAGRVRGGVVRRVVPLVIAHWPQFRGDGT</sequence>
<dbReference type="Proteomes" id="UP000799750">
    <property type="component" value="Unassembled WGS sequence"/>
</dbReference>
<dbReference type="AlphaFoldDB" id="A0A6A6QVF5"/>
<keyword evidence="5" id="KW-1185">Reference proteome</keyword>
<feature type="compositionally biased region" description="Acidic residues" evidence="2">
    <location>
        <begin position="464"/>
        <end position="489"/>
    </location>
</feature>
<reference evidence="4" key="1">
    <citation type="journal article" date="2020" name="Stud. Mycol.">
        <title>101 Dothideomycetes genomes: a test case for predicting lifestyles and emergence of pathogens.</title>
        <authorList>
            <person name="Haridas S."/>
            <person name="Albert R."/>
            <person name="Binder M."/>
            <person name="Bloem J."/>
            <person name="Labutti K."/>
            <person name="Salamov A."/>
            <person name="Andreopoulos B."/>
            <person name="Baker S."/>
            <person name="Barry K."/>
            <person name="Bills G."/>
            <person name="Bluhm B."/>
            <person name="Cannon C."/>
            <person name="Castanera R."/>
            <person name="Culley D."/>
            <person name="Daum C."/>
            <person name="Ezra D."/>
            <person name="Gonzalez J."/>
            <person name="Henrissat B."/>
            <person name="Kuo A."/>
            <person name="Liang C."/>
            <person name="Lipzen A."/>
            <person name="Lutzoni F."/>
            <person name="Magnuson J."/>
            <person name="Mondo S."/>
            <person name="Nolan M."/>
            <person name="Ohm R."/>
            <person name="Pangilinan J."/>
            <person name="Park H.-J."/>
            <person name="Ramirez L."/>
            <person name="Alfaro M."/>
            <person name="Sun H."/>
            <person name="Tritt A."/>
            <person name="Yoshinaga Y."/>
            <person name="Zwiers L.-H."/>
            <person name="Turgeon B."/>
            <person name="Goodwin S."/>
            <person name="Spatafora J."/>
            <person name="Crous P."/>
            <person name="Grigoriev I."/>
        </authorList>
    </citation>
    <scope>NUCLEOTIDE SEQUENCE</scope>
    <source>
        <strain evidence="4">CBS 269.34</strain>
    </source>
</reference>
<dbReference type="PROSITE" id="PS50013">
    <property type="entry name" value="CHROMO_2"/>
    <property type="match status" value="1"/>
</dbReference>
<feature type="compositionally biased region" description="Basic and acidic residues" evidence="2">
    <location>
        <begin position="490"/>
        <end position="509"/>
    </location>
</feature>
<dbReference type="Gene3D" id="2.40.50.40">
    <property type="match status" value="1"/>
</dbReference>
<evidence type="ECO:0000256" key="1">
    <source>
        <dbReference type="ARBA" id="ARBA00011353"/>
    </source>
</evidence>
<evidence type="ECO:0000313" key="4">
    <source>
        <dbReference type="EMBL" id="KAF2495880.1"/>
    </source>
</evidence>
<name>A0A6A6QVF5_9PEZI</name>
<evidence type="ECO:0000256" key="2">
    <source>
        <dbReference type="SAM" id="MobiDB-lite"/>
    </source>
</evidence>
<organism evidence="4 5">
    <name type="scientific">Lophium mytilinum</name>
    <dbReference type="NCBI Taxonomy" id="390894"/>
    <lineage>
        <taxon>Eukaryota</taxon>
        <taxon>Fungi</taxon>
        <taxon>Dikarya</taxon>
        <taxon>Ascomycota</taxon>
        <taxon>Pezizomycotina</taxon>
        <taxon>Dothideomycetes</taxon>
        <taxon>Pleosporomycetidae</taxon>
        <taxon>Mytilinidiales</taxon>
        <taxon>Mytilinidiaceae</taxon>
        <taxon>Lophium</taxon>
    </lineage>
</organism>
<dbReference type="Pfam" id="PF00385">
    <property type="entry name" value="Chromo"/>
    <property type="match status" value="1"/>
</dbReference>
<protein>
    <recommendedName>
        <fullName evidence="3">Chromo domain-containing protein</fullName>
    </recommendedName>
</protein>
<feature type="region of interest" description="Disordered" evidence="2">
    <location>
        <begin position="456"/>
        <end position="531"/>
    </location>
</feature>
<feature type="compositionally biased region" description="Basic and acidic residues" evidence="2">
    <location>
        <begin position="37"/>
        <end position="52"/>
    </location>
</feature>
<feature type="region of interest" description="Disordered" evidence="2">
    <location>
        <begin position="1"/>
        <end position="64"/>
    </location>
</feature>